<comment type="caution">
    <text evidence="2">The sequence shown here is derived from an EMBL/GenBank/DDBJ whole genome shotgun (WGS) entry which is preliminary data.</text>
</comment>
<gene>
    <name evidence="2" type="ORF">KI387_009236</name>
</gene>
<dbReference type="Proteomes" id="UP000824469">
    <property type="component" value="Unassembled WGS sequence"/>
</dbReference>
<proteinExistence type="predicted"/>
<name>A0AA38CS68_TAXCH</name>
<sequence>IPKHKIREFEYLGLNGEGTALGRNVNIIENPLAIEESETPSTSDELAEPPE</sequence>
<organism evidence="2 3">
    <name type="scientific">Taxus chinensis</name>
    <name type="common">Chinese yew</name>
    <name type="synonym">Taxus wallichiana var. chinensis</name>
    <dbReference type="NCBI Taxonomy" id="29808"/>
    <lineage>
        <taxon>Eukaryota</taxon>
        <taxon>Viridiplantae</taxon>
        <taxon>Streptophyta</taxon>
        <taxon>Embryophyta</taxon>
        <taxon>Tracheophyta</taxon>
        <taxon>Spermatophyta</taxon>
        <taxon>Pinopsida</taxon>
        <taxon>Pinidae</taxon>
        <taxon>Conifers II</taxon>
        <taxon>Cupressales</taxon>
        <taxon>Taxaceae</taxon>
        <taxon>Taxus</taxon>
    </lineage>
</organism>
<protein>
    <submittedName>
        <fullName evidence="2">Uncharacterized protein</fullName>
    </submittedName>
</protein>
<keyword evidence="3" id="KW-1185">Reference proteome</keyword>
<accession>A0AA38CS68</accession>
<feature type="non-terminal residue" evidence="2">
    <location>
        <position position="1"/>
    </location>
</feature>
<evidence type="ECO:0000313" key="2">
    <source>
        <dbReference type="EMBL" id="KAH9304832.1"/>
    </source>
</evidence>
<dbReference type="AlphaFoldDB" id="A0AA38CS68"/>
<dbReference type="EMBL" id="JAHRHJ020000008">
    <property type="protein sequence ID" value="KAH9304832.1"/>
    <property type="molecule type" value="Genomic_DNA"/>
</dbReference>
<evidence type="ECO:0000256" key="1">
    <source>
        <dbReference type="SAM" id="MobiDB-lite"/>
    </source>
</evidence>
<reference evidence="2 3" key="1">
    <citation type="journal article" date="2021" name="Nat. Plants">
        <title>The Taxus genome provides insights into paclitaxel biosynthesis.</title>
        <authorList>
            <person name="Xiong X."/>
            <person name="Gou J."/>
            <person name="Liao Q."/>
            <person name="Li Y."/>
            <person name="Zhou Q."/>
            <person name="Bi G."/>
            <person name="Li C."/>
            <person name="Du R."/>
            <person name="Wang X."/>
            <person name="Sun T."/>
            <person name="Guo L."/>
            <person name="Liang H."/>
            <person name="Lu P."/>
            <person name="Wu Y."/>
            <person name="Zhang Z."/>
            <person name="Ro D.K."/>
            <person name="Shang Y."/>
            <person name="Huang S."/>
            <person name="Yan J."/>
        </authorList>
    </citation>
    <scope>NUCLEOTIDE SEQUENCE [LARGE SCALE GENOMIC DNA]</scope>
    <source>
        <strain evidence="2">Ta-2019</strain>
    </source>
</reference>
<feature type="non-terminal residue" evidence="2">
    <location>
        <position position="51"/>
    </location>
</feature>
<evidence type="ECO:0000313" key="3">
    <source>
        <dbReference type="Proteomes" id="UP000824469"/>
    </source>
</evidence>
<feature type="region of interest" description="Disordered" evidence="1">
    <location>
        <begin position="32"/>
        <end position="51"/>
    </location>
</feature>